<dbReference type="InterPro" id="IPR011990">
    <property type="entry name" value="TPR-like_helical_dom_sf"/>
</dbReference>
<proteinExistence type="predicted"/>
<dbReference type="PANTHER" id="PTHR35205:SF1">
    <property type="entry name" value="ZU5 DOMAIN-CONTAINING PROTEIN"/>
    <property type="match status" value="1"/>
</dbReference>
<protein>
    <submittedName>
        <fullName evidence="5">Uncharacterized protein CXorf38-like</fullName>
    </submittedName>
</protein>
<dbReference type="Pfam" id="PF25000">
    <property type="entry name" value="DUF7779"/>
    <property type="match status" value="1"/>
</dbReference>
<dbReference type="Proteomes" id="UP000225706">
    <property type="component" value="Unassembled WGS sequence"/>
</dbReference>
<dbReference type="SUPFAM" id="SSF48452">
    <property type="entry name" value="TPR-like"/>
    <property type="match status" value="3"/>
</dbReference>
<evidence type="ECO:0000313" key="6">
    <source>
        <dbReference type="Proteomes" id="UP000225706"/>
    </source>
</evidence>
<evidence type="ECO:0000259" key="4">
    <source>
        <dbReference type="Pfam" id="PF25000"/>
    </source>
</evidence>
<dbReference type="PANTHER" id="PTHR35205">
    <property type="entry name" value="NB-ARC AND TPR DOMAIN PROTEIN"/>
    <property type="match status" value="1"/>
</dbReference>
<feature type="domain" description="DUF7779" evidence="4">
    <location>
        <begin position="766"/>
        <end position="850"/>
    </location>
</feature>
<dbReference type="PROSITE" id="PS50005">
    <property type="entry name" value="TPR"/>
    <property type="match status" value="2"/>
</dbReference>
<evidence type="ECO:0000313" key="5">
    <source>
        <dbReference type="EMBL" id="PFX26730.1"/>
    </source>
</evidence>
<keyword evidence="1" id="KW-0802">TPR repeat</keyword>
<keyword evidence="2" id="KW-0175">Coiled coil</keyword>
<dbReference type="SMART" id="SM00028">
    <property type="entry name" value="TPR"/>
    <property type="match status" value="4"/>
</dbReference>
<gene>
    <name evidence="5" type="ORF">AWC38_SpisGene8580</name>
</gene>
<reference evidence="6" key="1">
    <citation type="journal article" date="2017" name="bioRxiv">
        <title>Comparative analysis of the genomes of Stylophora pistillata and Acropora digitifera provides evidence for extensive differences between species of corals.</title>
        <authorList>
            <person name="Voolstra C.R."/>
            <person name="Li Y."/>
            <person name="Liew Y.J."/>
            <person name="Baumgarten S."/>
            <person name="Zoccola D."/>
            <person name="Flot J.-F."/>
            <person name="Tambutte S."/>
            <person name="Allemand D."/>
            <person name="Aranda M."/>
        </authorList>
    </citation>
    <scope>NUCLEOTIDE SEQUENCE [LARGE SCALE GENOMIC DNA]</scope>
</reference>
<dbReference type="InterPro" id="IPR027417">
    <property type="entry name" value="P-loop_NTPase"/>
</dbReference>
<evidence type="ECO:0000256" key="2">
    <source>
        <dbReference type="SAM" id="Coils"/>
    </source>
</evidence>
<feature type="region of interest" description="Disordered" evidence="3">
    <location>
        <begin position="1728"/>
        <end position="1762"/>
    </location>
</feature>
<dbReference type="SUPFAM" id="SSF52540">
    <property type="entry name" value="P-loop containing nucleoside triphosphate hydrolases"/>
    <property type="match status" value="1"/>
</dbReference>
<sequence length="1762" mass="198952">MIVATIQKTGDRRIVPLLSCDKEIAWHLALFSFTEFRLDKYKMASVWTAELDKKEHKNWVMVGCALNITKNGITQLIQRKMETWYQYLISSPPLHSLSPHTCTRHSSKCATCTTWKKELERLHKSPRPKICWDNSDRQQWGSPTGAWEIAKVFMPTLGTRKGVITDSNTTDIGGLLNILEWCPFINPTVNRAVLSAVRDKGRNHWAHSPKQELEDSEVNTIFGHLNNLLNDPVFNTDKEAQKSAKDLQDLSHDGLLTARESEVRALQLLRQTLVTDLVKCKEDLSEVQNQGKENRVETVELREQLAGLAAEVHATRSDLRKGQGELLEAQGNVRQLDAKITKSEEFFRKEIFELKGQNEMHREEIVKLRQQCSDIVEGDRDLKKKLSQIIATVENFNSLVNERDDLQGSLEVISEDLDEVASCMRNIVLELNITTNKVANLGISLDSVKSEVKEVKSEVETLKEKSSNGQEKKDIAALCTAPCRLQEFTGREPALVWLEQNLVPDRDSAYFSDTSCCTKTICGLGGCGKTSLAVEFVWRSKKHFKGGVFWINGETDENVSKSVAENLALLNIPASTGENLDDSLNRFLAFLSNKSYPWLLVVDNADELTSPKCPSGVIKICKGPWQRNAKAPKYGHILFTTRQNAKDIKTLLKLLPKDCWELQSFTEEEGALFLMRRTGLEGESPYKEAIDLAKELGGLPLALEQAAAYISALPIPCTFKAYLDKYRDVKLRLLEQQPVTAFSVEAQHRLSVHTTWEMNFEFVAEKSPAAATMMRIASFLESENIPFEVINSGLPVLDQVELRKAASSEIDIAAVLKLLTCYSLFSVDQKSRVFGVHKLVQEVVRDSLSTPVRTKTLNAAMRLLHHALRKKSESSLKLNREFVENWSELNEEDRNIIIALLLNIRKLKDHLQSELKSSTENFVHCTCKDRTFIELFGFVNRLIRMNIFFNKLKAELSEFELQVEILWNHEDPNRILDVMANTCVNKRNCSDVKSYNEAKKLAEKAVQRLHEFENSGATIDEDVKYRILEHQASYYAMEKQWEKNHKALLELESLKLSPANFVDLQMLIARAENYVSACNFKPALERHKNALRLARKLQPTDWRALLRVLQHIGTLLLSEGKRVEAKPYAEEMLEVCKKMPHMSDYYIRGMTDALHILSSFDSQKSEALLLKVLQERWPRIYKSVINCCTETSAIEDGSDDHAARILECLVECWCVALKTNKPTIKNPAEMSKVPMYLTIAKIALAIRTKFYGETHSGLQTAYRNLIAVHLIGGNKAEAQHCMQLLEECSAEAKAEVRQGLPPCDSVMYATRKRKELGNKSFKVHDYDQAYLRYSEALSLSPNDAKLLTNRAATCLKLSERQCSVDDKQKWLRYALDDSQNAIKNDPAWEKGYRWKAVCLAHLGKRDPSLATAAIARHLFPSKCTIIPAVVDRFGNFDVHVVNTVQDFQFPTEKTDTRNLVIVVNEGRYQLTDPLTIPKNTIMVGHGNVQITCYSGVPLRSKKPIYMENIVQSSIVESMQSLKETAKAHLDRGQLDEALAVYDKCLALCPNNSKILTSRASTYLKSAQQQKGSPLERKSSLQLALSDTEAAIKADPSWLLGYRANSVTLAELGRKPEALAAAAVFKHLSLGRDIPEVTQHYGEIQVHVLETSDQLRCVIQNVEKVEGKNLVVVIKEGEYQLERSVEISVDIVIVGLGRVSIACKRGDPFRFTAACHVENVEMTTDCDSQEESHECSSNDTEPEVIRLATPSGYDNTSNECKVD</sequence>
<evidence type="ECO:0000256" key="1">
    <source>
        <dbReference type="PROSITE-ProRule" id="PRU00339"/>
    </source>
</evidence>
<dbReference type="Gene3D" id="1.25.40.10">
    <property type="entry name" value="Tetratricopeptide repeat domain"/>
    <property type="match status" value="3"/>
</dbReference>
<dbReference type="STRING" id="50429.A0A2B4SD31"/>
<comment type="caution">
    <text evidence="5">The sequence shown here is derived from an EMBL/GenBank/DDBJ whole genome shotgun (WGS) entry which is preliminary data.</text>
</comment>
<organism evidence="5 6">
    <name type="scientific">Stylophora pistillata</name>
    <name type="common">Smooth cauliflower coral</name>
    <dbReference type="NCBI Taxonomy" id="50429"/>
    <lineage>
        <taxon>Eukaryota</taxon>
        <taxon>Metazoa</taxon>
        <taxon>Cnidaria</taxon>
        <taxon>Anthozoa</taxon>
        <taxon>Hexacorallia</taxon>
        <taxon>Scleractinia</taxon>
        <taxon>Astrocoeniina</taxon>
        <taxon>Pocilloporidae</taxon>
        <taxon>Stylophora</taxon>
    </lineage>
</organism>
<dbReference type="Pfam" id="PF15112">
    <property type="entry name" value="DUF4559"/>
    <property type="match status" value="1"/>
</dbReference>
<dbReference type="Gene3D" id="3.40.50.300">
    <property type="entry name" value="P-loop containing nucleotide triphosphate hydrolases"/>
    <property type="match status" value="1"/>
</dbReference>
<dbReference type="EMBL" id="LSMT01000119">
    <property type="protein sequence ID" value="PFX26730.1"/>
    <property type="molecule type" value="Genomic_DNA"/>
</dbReference>
<accession>A0A2B4SD31</accession>
<evidence type="ECO:0000256" key="3">
    <source>
        <dbReference type="SAM" id="MobiDB-lite"/>
    </source>
</evidence>
<name>A0A2B4SD31_STYPI</name>
<dbReference type="InterPro" id="IPR019734">
    <property type="entry name" value="TPR_rpt"/>
</dbReference>
<feature type="compositionally biased region" description="Polar residues" evidence="3">
    <location>
        <begin position="1751"/>
        <end position="1762"/>
    </location>
</feature>
<feature type="repeat" description="TPR" evidence="1">
    <location>
        <begin position="1518"/>
        <end position="1551"/>
    </location>
</feature>
<dbReference type="OrthoDB" id="265717at2759"/>
<keyword evidence="6" id="KW-1185">Reference proteome</keyword>
<feature type="coiled-coil region" evidence="2">
    <location>
        <begin position="445"/>
        <end position="472"/>
    </location>
</feature>
<dbReference type="InterPro" id="IPR056681">
    <property type="entry name" value="DUF7779"/>
</dbReference>
<dbReference type="InterPro" id="IPR027897">
    <property type="entry name" value="DUF4559"/>
</dbReference>
<feature type="repeat" description="TPR" evidence="1">
    <location>
        <begin position="1310"/>
        <end position="1343"/>
    </location>
</feature>